<dbReference type="EMBL" id="MDYP01000015">
    <property type="protein sequence ID" value="OQE07021.1"/>
    <property type="molecule type" value="Genomic_DNA"/>
</dbReference>
<evidence type="ECO:0000313" key="2">
    <source>
        <dbReference type="EMBL" id="OQE07021.1"/>
    </source>
</evidence>
<organism evidence="2 3">
    <name type="scientific">Penicillium vulpinum</name>
    <dbReference type="NCBI Taxonomy" id="29845"/>
    <lineage>
        <taxon>Eukaryota</taxon>
        <taxon>Fungi</taxon>
        <taxon>Dikarya</taxon>
        <taxon>Ascomycota</taxon>
        <taxon>Pezizomycotina</taxon>
        <taxon>Eurotiomycetes</taxon>
        <taxon>Eurotiomycetidae</taxon>
        <taxon>Eurotiales</taxon>
        <taxon>Aspergillaceae</taxon>
        <taxon>Penicillium</taxon>
    </lineage>
</organism>
<dbReference type="STRING" id="29845.A0A1V6RZ04"/>
<dbReference type="GO" id="GO:0005737">
    <property type="term" value="C:cytoplasm"/>
    <property type="evidence" value="ECO:0007669"/>
    <property type="project" value="TreeGrafter"/>
</dbReference>
<evidence type="ECO:0000313" key="3">
    <source>
        <dbReference type="Proteomes" id="UP000191518"/>
    </source>
</evidence>
<dbReference type="Gene3D" id="3.40.50.720">
    <property type="entry name" value="NAD(P)-binding Rossmann-like Domain"/>
    <property type="match status" value="1"/>
</dbReference>
<evidence type="ECO:0000259" key="1">
    <source>
        <dbReference type="Pfam" id="PF13460"/>
    </source>
</evidence>
<reference evidence="3" key="1">
    <citation type="journal article" date="2017" name="Nat. Microbiol.">
        <title>Global analysis of biosynthetic gene clusters reveals vast potential of secondary metabolite production in Penicillium species.</title>
        <authorList>
            <person name="Nielsen J.C."/>
            <person name="Grijseels S."/>
            <person name="Prigent S."/>
            <person name="Ji B."/>
            <person name="Dainat J."/>
            <person name="Nielsen K.F."/>
            <person name="Frisvad J.C."/>
            <person name="Workman M."/>
            <person name="Nielsen J."/>
        </authorList>
    </citation>
    <scope>NUCLEOTIDE SEQUENCE [LARGE SCALE GENOMIC DNA]</scope>
    <source>
        <strain evidence="3">IBT 29486</strain>
    </source>
</reference>
<dbReference type="InterPro" id="IPR036291">
    <property type="entry name" value="NAD(P)-bd_dom_sf"/>
</dbReference>
<dbReference type="InterPro" id="IPR016040">
    <property type="entry name" value="NAD(P)-bd_dom"/>
</dbReference>
<feature type="domain" description="NAD(P)-binding" evidence="1">
    <location>
        <begin position="37"/>
        <end position="120"/>
    </location>
</feature>
<proteinExistence type="predicted"/>
<dbReference type="PANTHER" id="PTHR48079">
    <property type="entry name" value="PROTEIN YEEZ"/>
    <property type="match status" value="1"/>
</dbReference>
<dbReference type="GO" id="GO:0004029">
    <property type="term" value="F:aldehyde dehydrogenase (NAD+) activity"/>
    <property type="evidence" value="ECO:0007669"/>
    <property type="project" value="TreeGrafter"/>
</dbReference>
<keyword evidence="3" id="KW-1185">Reference proteome</keyword>
<comment type="caution">
    <text evidence="2">The sequence shown here is derived from an EMBL/GenBank/DDBJ whole genome shotgun (WGS) entry which is preliminary data.</text>
</comment>
<dbReference type="SUPFAM" id="SSF51735">
    <property type="entry name" value="NAD(P)-binding Rossmann-fold domains"/>
    <property type="match status" value="1"/>
</dbReference>
<dbReference type="Pfam" id="PF13460">
    <property type="entry name" value="NAD_binding_10"/>
    <property type="match status" value="1"/>
</dbReference>
<name>A0A1V6RZ04_9EURO</name>
<dbReference type="AlphaFoldDB" id="A0A1V6RZ04"/>
<dbReference type="InterPro" id="IPR051783">
    <property type="entry name" value="NAD(P)-dependent_oxidoreduct"/>
</dbReference>
<dbReference type="PANTHER" id="PTHR48079:SF6">
    <property type="entry name" value="NAD(P)-BINDING DOMAIN-CONTAINING PROTEIN-RELATED"/>
    <property type="match status" value="1"/>
</dbReference>
<sequence length="373" mass="40443">MKNFTPLRVLDGVFAAAWGPTARLGATAPSLNDTNTGATGYIGGDSLATLVANHPEFSYSALVRSTEKAEQVKAQYPFVRIIIGDLDDSALLERESAAADIVLHTADASDHVGAAKAIISGIVAGHTKENPGYLLHTGGTGILTWEDSDKKEYGNRSEHVYNDWDGVDELLNLPDHAFHRNIDKLILEAGTKHTDVLKTALVCPPTIYGKGRGPVGQISRQVYVLAKMTLRRQKAPIIGAGQSISNHVHIHDLTDVYALLIDAAIAGRTDDGLWGPKAYYLTENGEHCWGELAQATAEVAVKLGYLPEAKTEALDPSNAKEYAGYESLSWGMNSRGRSQRAREILGWNPSRPSLVDELPEIIRGEWQLLQDAS</sequence>
<accession>A0A1V6RZ04</accession>
<dbReference type="Proteomes" id="UP000191518">
    <property type="component" value="Unassembled WGS sequence"/>
</dbReference>
<protein>
    <recommendedName>
        <fullName evidence="1">NAD(P)-binding domain-containing protein</fullName>
    </recommendedName>
</protein>
<gene>
    <name evidence="2" type="ORF">PENVUL_c015G05565</name>
</gene>